<keyword evidence="1" id="KW-0560">Oxidoreductase</keyword>
<comment type="similarity">
    <text evidence="2">Belongs to the short-chain dehydrogenases/reductases (SDR) family.</text>
</comment>
<accession>A0AAN7BEL3</accession>
<keyword evidence="4" id="KW-1185">Reference proteome</keyword>
<organism evidence="3 4">
    <name type="scientific">Podospora fimiseda</name>
    <dbReference type="NCBI Taxonomy" id="252190"/>
    <lineage>
        <taxon>Eukaryota</taxon>
        <taxon>Fungi</taxon>
        <taxon>Dikarya</taxon>
        <taxon>Ascomycota</taxon>
        <taxon>Pezizomycotina</taxon>
        <taxon>Sordariomycetes</taxon>
        <taxon>Sordariomycetidae</taxon>
        <taxon>Sordariales</taxon>
        <taxon>Podosporaceae</taxon>
        <taxon>Podospora</taxon>
    </lineage>
</organism>
<reference evidence="3" key="2">
    <citation type="submission" date="2023-05" db="EMBL/GenBank/DDBJ databases">
        <authorList>
            <consortium name="Lawrence Berkeley National Laboratory"/>
            <person name="Steindorff A."/>
            <person name="Hensen N."/>
            <person name="Bonometti L."/>
            <person name="Westerberg I."/>
            <person name="Brannstrom I.O."/>
            <person name="Guillou S."/>
            <person name="Cros-Aarteil S."/>
            <person name="Calhoun S."/>
            <person name="Haridas S."/>
            <person name="Kuo A."/>
            <person name="Mondo S."/>
            <person name="Pangilinan J."/>
            <person name="Riley R."/>
            <person name="Labutti K."/>
            <person name="Andreopoulos B."/>
            <person name="Lipzen A."/>
            <person name="Chen C."/>
            <person name="Yanf M."/>
            <person name="Daum C."/>
            <person name="Ng V."/>
            <person name="Clum A."/>
            <person name="Ohm R."/>
            <person name="Martin F."/>
            <person name="Silar P."/>
            <person name="Natvig D."/>
            <person name="Lalanne C."/>
            <person name="Gautier V."/>
            <person name="Ament-Velasquez S.L."/>
            <person name="Kruys A."/>
            <person name="Hutchinson M.I."/>
            <person name="Powell A.J."/>
            <person name="Barry K."/>
            <person name="Miller A.N."/>
            <person name="Grigoriev I.V."/>
            <person name="Debuchy R."/>
            <person name="Gladieux P."/>
            <person name="Thoren M.H."/>
            <person name="Johannesson H."/>
        </authorList>
    </citation>
    <scope>NUCLEOTIDE SEQUENCE</scope>
    <source>
        <strain evidence="3">CBS 990.96</strain>
    </source>
</reference>
<dbReference type="PANTHER" id="PTHR43157">
    <property type="entry name" value="PHOSPHATIDYLINOSITOL-GLYCAN BIOSYNTHESIS CLASS F PROTEIN-RELATED"/>
    <property type="match status" value="1"/>
</dbReference>
<name>A0AAN7BEL3_9PEZI</name>
<dbReference type="PANTHER" id="PTHR43157:SF31">
    <property type="entry name" value="PHOSPHATIDYLINOSITOL-GLYCAN BIOSYNTHESIS CLASS F PROTEIN"/>
    <property type="match status" value="1"/>
</dbReference>
<dbReference type="GO" id="GO:0016491">
    <property type="term" value="F:oxidoreductase activity"/>
    <property type="evidence" value="ECO:0007669"/>
    <property type="project" value="UniProtKB-KW"/>
</dbReference>
<dbReference type="SUPFAM" id="SSF51735">
    <property type="entry name" value="NAD(P)-binding Rossmann-fold domains"/>
    <property type="match status" value="1"/>
</dbReference>
<evidence type="ECO:0000256" key="1">
    <source>
        <dbReference type="ARBA" id="ARBA00023002"/>
    </source>
</evidence>
<dbReference type="Pfam" id="PF00106">
    <property type="entry name" value="adh_short"/>
    <property type="match status" value="1"/>
</dbReference>
<gene>
    <name evidence="3" type="ORF">QBC38DRAFT_513740</name>
</gene>
<dbReference type="InterPro" id="IPR002347">
    <property type="entry name" value="SDR_fam"/>
</dbReference>
<dbReference type="PRINTS" id="PR00081">
    <property type="entry name" value="GDHRDH"/>
</dbReference>
<evidence type="ECO:0000313" key="3">
    <source>
        <dbReference type="EMBL" id="KAK4221078.1"/>
    </source>
</evidence>
<sequence length="318" mass="34454">MESSPLTPLLLLHATLRRKLPPSSTKDGDSVVIPRLKTVRAAAPPGSAIAGFSTTTLPATAVGPFGDLDDPKLLILTGRNIDKLDLGSFSSVRDAATEVLEWEDVPVIDILVNNAGIIAVDYALSAEGHELHFTTNHLGHFLFTNFIMPKILGAAEPRIVNVTSSGRSLSAVRFGDLDFNGGKEYNKWRAYGQSKTANILFATSFVKKLGGKGLIAVSVHPGLILTTGFGTHISRETEAANLLAVDLNLDRTLKPKTEDKGVATHVFASFHPSIKEHNGAYLQDCHVSEADKDWAKDDGDAERLWKLSEDLVEQEFVY</sequence>
<dbReference type="Gene3D" id="3.40.50.720">
    <property type="entry name" value="NAD(P)-binding Rossmann-like Domain"/>
    <property type="match status" value="1"/>
</dbReference>
<protein>
    <submittedName>
        <fullName evidence="3">Short-chain dehydrogenase/reductase SDR</fullName>
    </submittedName>
</protein>
<dbReference type="Proteomes" id="UP001301958">
    <property type="component" value="Unassembled WGS sequence"/>
</dbReference>
<dbReference type="InterPro" id="IPR036291">
    <property type="entry name" value="NAD(P)-bd_dom_sf"/>
</dbReference>
<dbReference type="PRINTS" id="PR00080">
    <property type="entry name" value="SDRFAMILY"/>
</dbReference>
<evidence type="ECO:0000256" key="2">
    <source>
        <dbReference type="RuleBase" id="RU000363"/>
    </source>
</evidence>
<dbReference type="EMBL" id="MU865589">
    <property type="protein sequence ID" value="KAK4221078.1"/>
    <property type="molecule type" value="Genomic_DNA"/>
</dbReference>
<evidence type="ECO:0000313" key="4">
    <source>
        <dbReference type="Proteomes" id="UP001301958"/>
    </source>
</evidence>
<reference evidence="3" key="1">
    <citation type="journal article" date="2023" name="Mol. Phylogenet. Evol.">
        <title>Genome-scale phylogeny and comparative genomics of the fungal order Sordariales.</title>
        <authorList>
            <person name="Hensen N."/>
            <person name="Bonometti L."/>
            <person name="Westerberg I."/>
            <person name="Brannstrom I.O."/>
            <person name="Guillou S."/>
            <person name="Cros-Aarteil S."/>
            <person name="Calhoun S."/>
            <person name="Haridas S."/>
            <person name="Kuo A."/>
            <person name="Mondo S."/>
            <person name="Pangilinan J."/>
            <person name="Riley R."/>
            <person name="LaButti K."/>
            <person name="Andreopoulos B."/>
            <person name="Lipzen A."/>
            <person name="Chen C."/>
            <person name="Yan M."/>
            <person name="Daum C."/>
            <person name="Ng V."/>
            <person name="Clum A."/>
            <person name="Steindorff A."/>
            <person name="Ohm R.A."/>
            <person name="Martin F."/>
            <person name="Silar P."/>
            <person name="Natvig D.O."/>
            <person name="Lalanne C."/>
            <person name="Gautier V."/>
            <person name="Ament-Velasquez S.L."/>
            <person name="Kruys A."/>
            <person name="Hutchinson M.I."/>
            <person name="Powell A.J."/>
            <person name="Barry K."/>
            <person name="Miller A.N."/>
            <person name="Grigoriev I.V."/>
            <person name="Debuchy R."/>
            <person name="Gladieux P."/>
            <person name="Hiltunen Thoren M."/>
            <person name="Johannesson H."/>
        </authorList>
    </citation>
    <scope>NUCLEOTIDE SEQUENCE</scope>
    <source>
        <strain evidence="3">CBS 990.96</strain>
    </source>
</reference>
<proteinExistence type="inferred from homology"/>
<comment type="caution">
    <text evidence="3">The sequence shown here is derived from an EMBL/GenBank/DDBJ whole genome shotgun (WGS) entry which is preliminary data.</text>
</comment>
<dbReference type="AlphaFoldDB" id="A0AAN7BEL3"/>